<dbReference type="Gene3D" id="3.40.50.300">
    <property type="entry name" value="P-loop containing nucleotide triphosphate hydrolases"/>
    <property type="match status" value="2"/>
</dbReference>
<keyword evidence="3" id="KW-0347">Helicase</keyword>
<reference evidence="6 7" key="1">
    <citation type="submission" date="2019-06" db="EMBL/GenBank/DDBJ databases">
        <title>Whole genome shotgun sequence of Brevibacillus agri NBRC 15538.</title>
        <authorList>
            <person name="Hosoyama A."/>
            <person name="Uohara A."/>
            <person name="Ohji S."/>
            <person name="Ichikawa N."/>
        </authorList>
    </citation>
    <scope>NUCLEOTIDE SEQUENCE [LARGE SCALE GENOMIC DNA]</scope>
    <source>
        <strain evidence="6 7">NBRC 15538</strain>
    </source>
</reference>
<evidence type="ECO:0000256" key="2">
    <source>
        <dbReference type="ARBA" id="ARBA00022801"/>
    </source>
</evidence>
<name>A0ABQ0SX01_9BACL</name>
<evidence type="ECO:0000313" key="6">
    <source>
        <dbReference type="EMBL" id="GED28430.1"/>
    </source>
</evidence>
<organism evidence="6 7">
    <name type="scientific">Brevibacillus agri</name>
    <dbReference type="NCBI Taxonomy" id="51101"/>
    <lineage>
        <taxon>Bacteria</taxon>
        <taxon>Bacillati</taxon>
        <taxon>Bacillota</taxon>
        <taxon>Bacilli</taxon>
        <taxon>Bacillales</taxon>
        <taxon>Paenibacillaceae</taxon>
        <taxon>Brevibacillus</taxon>
    </lineage>
</organism>
<dbReference type="EMBL" id="BJOD01000072">
    <property type="protein sequence ID" value="GED28430.1"/>
    <property type="molecule type" value="Genomic_DNA"/>
</dbReference>
<dbReference type="Proteomes" id="UP000317180">
    <property type="component" value="Unassembled WGS sequence"/>
</dbReference>
<dbReference type="InterPro" id="IPR050474">
    <property type="entry name" value="Hel308_SKI2-like"/>
</dbReference>
<comment type="caution">
    <text evidence="6">The sequence shown here is derived from an EMBL/GenBank/DDBJ whole genome shotgun (WGS) entry which is preliminary data.</text>
</comment>
<dbReference type="GeneID" id="82809341"/>
<dbReference type="InterPro" id="IPR014001">
    <property type="entry name" value="Helicase_ATP-bd"/>
</dbReference>
<dbReference type="InterPro" id="IPR027417">
    <property type="entry name" value="P-loop_NTPase"/>
</dbReference>
<dbReference type="SUPFAM" id="SSF52540">
    <property type="entry name" value="P-loop containing nucleoside triphosphate hydrolases"/>
    <property type="match status" value="1"/>
</dbReference>
<evidence type="ECO:0000256" key="1">
    <source>
        <dbReference type="ARBA" id="ARBA00022741"/>
    </source>
</evidence>
<keyword evidence="7" id="KW-1185">Reference proteome</keyword>
<proteinExistence type="predicted"/>
<accession>A0ABQ0SX01</accession>
<evidence type="ECO:0000259" key="5">
    <source>
        <dbReference type="PROSITE" id="PS51192"/>
    </source>
</evidence>
<protein>
    <recommendedName>
        <fullName evidence="5">Helicase ATP-binding domain-containing protein</fullName>
    </recommendedName>
</protein>
<gene>
    <name evidence="6" type="ORF">BAG01nite_45320</name>
</gene>
<evidence type="ECO:0000256" key="3">
    <source>
        <dbReference type="ARBA" id="ARBA00022806"/>
    </source>
</evidence>
<keyword evidence="1" id="KW-0547">Nucleotide-binding</keyword>
<evidence type="ECO:0000313" key="7">
    <source>
        <dbReference type="Proteomes" id="UP000317180"/>
    </source>
</evidence>
<feature type="domain" description="Helicase ATP-binding" evidence="5">
    <location>
        <begin position="106"/>
        <end position="225"/>
    </location>
</feature>
<dbReference type="SMART" id="SM00490">
    <property type="entry name" value="HELICc"/>
    <property type="match status" value="1"/>
</dbReference>
<dbReference type="PANTHER" id="PTHR47961:SF6">
    <property type="entry name" value="DNA-DIRECTED DNA POLYMERASE"/>
    <property type="match status" value="1"/>
</dbReference>
<sequence length="787" mass="91708">MMATESKNRIAEIRDGENLGEHFAYARERLFKEGSVNISVLEILSYLKLFQPSFFAEHEDDVVEMMGLFFKKPKVESFISLIFSDYGKYIQAEFGEEYTPVQADILKKIRKMQTFSFSAPTSTGKSFVFRSLIKDADYDVAVVVPSRALINEYYDRVHDIIDDKAVNILTFVDIINIKHAKRNVFILTPERARELFKLKDKLNIGLVLFDEAQLSDEESVRGLYFDSIVRRVQKAFPFAKCIFAHPFIANPEAQLKKNHVDIDENAAALQYEQKNVGQIFYTHDTSTGEFHHFGIDKNVMGDRKIKARFDPIEKAIKDGGSILIYVPKQHIYNEQVYSGFKKYIDLCQPISDPAALELVEKMREYVGASNGKNENYISKTLEYLKRGIVVHHGSIPLRARLILEHFTQQGFCRICFATSTLEQGINMPFDVVYLDRFERSKPLSVKNLIGRAGRSTPNDVFDFGAAIVKKNNMSPFRFVITKSENISEKSHLDKENEGLDPKYEEFKEAIKTDQFNDEYNLTNNDVEKLASDDITEIIPTLLDIMFNEDGSLIYPRWDNEEINDRKAMYQDFYSLYQMYLGRELTAAEKSILNQAIKIMLWRVYKKTFSLICQYRYDYASRKKDRDALDRQGNDEEKSKLKSQFLREYADIPDMKLHNYSLFGGTPAEKVDYDRIIYDTYDYLDKLIGFKLADIFYAIFHQYYELSKDPRALRLAKYIRYGTDVEREIWMLRYGLTFEDIEWAAPCIESIDEQEIVFNEKYDELTEDQLAVLERFHYSTDNKGQPES</sequence>
<dbReference type="RefSeq" id="WP_198508392.1">
    <property type="nucleotide sequence ID" value="NZ_BJOD01000072.1"/>
</dbReference>
<dbReference type="Pfam" id="PF00270">
    <property type="entry name" value="DEAD"/>
    <property type="match status" value="1"/>
</dbReference>
<evidence type="ECO:0000256" key="4">
    <source>
        <dbReference type="ARBA" id="ARBA00022840"/>
    </source>
</evidence>
<keyword evidence="2" id="KW-0378">Hydrolase</keyword>
<keyword evidence="4" id="KW-0067">ATP-binding</keyword>
<dbReference type="PROSITE" id="PS51192">
    <property type="entry name" value="HELICASE_ATP_BIND_1"/>
    <property type="match status" value="1"/>
</dbReference>
<dbReference type="InterPro" id="IPR001650">
    <property type="entry name" value="Helicase_C-like"/>
</dbReference>
<dbReference type="PANTHER" id="PTHR47961">
    <property type="entry name" value="DNA POLYMERASE THETA, PUTATIVE (AFU_ORTHOLOGUE AFUA_1G05260)-RELATED"/>
    <property type="match status" value="1"/>
</dbReference>
<dbReference type="InterPro" id="IPR011545">
    <property type="entry name" value="DEAD/DEAH_box_helicase_dom"/>
</dbReference>
<dbReference type="SMART" id="SM00487">
    <property type="entry name" value="DEXDc"/>
    <property type="match status" value="1"/>
</dbReference>